<proteinExistence type="predicted"/>
<sequence length="246" mass="25982">MKVHGRRAVMFVKEFKLSGDMSRMSITVTPDTAEVTAFEDQSKEFIEGQFSWAVGMEGYWDPAINREDEQFAEMVGFGTQVIGIYPGGTAPSITGYEGKGILTNYSPEATMGGAVVFSADAQGSDDMMRTTILDSGHKVANGTSTPYNIGTAGMVRGIIGVFRALGTAITSGHGTLTASIWASATEGGTYGQIIGFTQITTPGGTFTPTVEYKTTATAQVGPWFEAVRAMTAGDDIEISVSCGTEE</sequence>
<name>A0A0F9AW01_9ZZZZ</name>
<dbReference type="AlphaFoldDB" id="A0A0F9AW01"/>
<comment type="caution">
    <text evidence="1">The sequence shown here is derived from an EMBL/GenBank/DDBJ whole genome shotgun (WGS) entry which is preliminary data.</text>
</comment>
<organism evidence="1">
    <name type="scientific">marine sediment metagenome</name>
    <dbReference type="NCBI Taxonomy" id="412755"/>
    <lineage>
        <taxon>unclassified sequences</taxon>
        <taxon>metagenomes</taxon>
        <taxon>ecological metagenomes</taxon>
    </lineage>
</organism>
<reference evidence="1" key="1">
    <citation type="journal article" date="2015" name="Nature">
        <title>Complex archaea that bridge the gap between prokaryotes and eukaryotes.</title>
        <authorList>
            <person name="Spang A."/>
            <person name="Saw J.H."/>
            <person name="Jorgensen S.L."/>
            <person name="Zaremba-Niedzwiedzka K."/>
            <person name="Martijn J."/>
            <person name="Lind A.E."/>
            <person name="van Eijk R."/>
            <person name="Schleper C."/>
            <person name="Guy L."/>
            <person name="Ettema T.J."/>
        </authorList>
    </citation>
    <scope>NUCLEOTIDE SEQUENCE</scope>
</reference>
<evidence type="ECO:0000313" key="1">
    <source>
        <dbReference type="EMBL" id="KKK82629.1"/>
    </source>
</evidence>
<dbReference type="EMBL" id="LAZR01052584">
    <property type="protein sequence ID" value="KKK82629.1"/>
    <property type="molecule type" value="Genomic_DNA"/>
</dbReference>
<protein>
    <submittedName>
        <fullName evidence="1">Uncharacterized protein</fullName>
    </submittedName>
</protein>
<gene>
    <name evidence="1" type="ORF">LCGC14_2801490</name>
</gene>
<accession>A0A0F9AW01</accession>